<feature type="region of interest" description="Disordered" evidence="1">
    <location>
        <begin position="1"/>
        <end position="72"/>
    </location>
</feature>
<dbReference type="EMBL" id="JAVHNS010000007">
    <property type="protein sequence ID" value="KAK6349215.1"/>
    <property type="molecule type" value="Genomic_DNA"/>
</dbReference>
<evidence type="ECO:0000256" key="1">
    <source>
        <dbReference type="SAM" id="MobiDB-lite"/>
    </source>
</evidence>
<reference evidence="2 3" key="1">
    <citation type="submission" date="2019-10" db="EMBL/GenBank/DDBJ databases">
        <authorList>
            <person name="Palmer J.M."/>
        </authorList>
    </citation>
    <scope>NUCLEOTIDE SEQUENCE [LARGE SCALE GENOMIC DNA]</scope>
    <source>
        <strain evidence="2 3">TWF730</strain>
    </source>
</reference>
<proteinExistence type="predicted"/>
<evidence type="ECO:0000313" key="2">
    <source>
        <dbReference type="EMBL" id="KAK6349215.1"/>
    </source>
</evidence>
<sequence>MQVSGQLEVPPPRFLSVSPVAPTVSPLTTPPLSPRDEGYDSEATIEDTSLNGQNEDNRNDSPAPRNALGEHPVPQYLNLNEDFNPAQLDAVVQSADSLTASHLRPALVEQLVYDTIMVQNEQHTTVEAALERQRELKRGDIKRKRKRSEEKTKLEELIEALETMKEQDEEAEKGKITQKEEGAKEDKAENKKDKAEKKEDNAEKKDEDSGKTVKRPRLRITCKGLNEKERRMK</sequence>
<dbReference type="Proteomes" id="UP001373714">
    <property type="component" value="Unassembled WGS sequence"/>
</dbReference>
<dbReference type="AlphaFoldDB" id="A0AAV9UTB3"/>
<comment type="caution">
    <text evidence="2">The sequence shown here is derived from an EMBL/GenBank/DDBJ whole genome shotgun (WGS) entry which is preliminary data.</text>
</comment>
<feature type="region of interest" description="Disordered" evidence="1">
    <location>
        <begin position="161"/>
        <end position="233"/>
    </location>
</feature>
<gene>
    <name evidence="2" type="ORF">TWF730_009966</name>
</gene>
<organism evidence="2 3">
    <name type="scientific">Orbilia blumenaviensis</name>
    <dbReference type="NCBI Taxonomy" id="1796055"/>
    <lineage>
        <taxon>Eukaryota</taxon>
        <taxon>Fungi</taxon>
        <taxon>Dikarya</taxon>
        <taxon>Ascomycota</taxon>
        <taxon>Pezizomycotina</taxon>
        <taxon>Orbiliomycetes</taxon>
        <taxon>Orbiliales</taxon>
        <taxon>Orbiliaceae</taxon>
        <taxon>Orbilia</taxon>
    </lineage>
</organism>
<feature type="compositionally biased region" description="Low complexity" evidence="1">
    <location>
        <begin position="15"/>
        <end position="27"/>
    </location>
</feature>
<accession>A0AAV9UTB3</accession>
<evidence type="ECO:0000313" key="3">
    <source>
        <dbReference type="Proteomes" id="UP001373714"/>
    </source>
</evidence>
<name>A0AAV9UTB3_9PEZI</name>
<protein>
    <submittedName>
        <fullName evidence="2">Uncharacterized protein</fullName>
    </submittedName>
</protein>
<keyword evidence="3" id="KW-1185">Reference proteome</keyword>
<feature type="compositionally biased region" description="Basic and acidic residues" evidence="1">
    <location>
        <begin position="161"/>
        <end position="211"/>
    </location>
</feature>